<protein>
    <recommendedName>
        <fullName evidence="1">HTH cro/C1-type domain-containing protein</fullName>
    </recommendedName>
</protein>
<keyword evidence="3" id="KW-1185">Reference proteome</keyword>
<proteinExistence type="predicted"/>
<dbReference type="EMBL" id="CP036278">
    <property type="protein sequence ID" value="QDU54556.1"/>
    <property type="molecule type" value="Genomic_DNA"/>
</dbReference>
<dbReference type="Pfam" id="PF13443">
    <property type="entry name" value="HTH_26"/>
    <property type="match status" value="1"/>
</dbReference>
<gene>
    <name evidence="2" type="ORF">Pan181_07390</name>
</gene>
<dbReference type="InterPro" id="IPR010982">
    <property type="entry name" value="Lambda_DNA-bd_dom_sf"/>
</dbReference>
<dbReference type="Gene3D" id="1.10.260.40">
    <property type="entry name" value="lambda repressor-like DNA-binding domains"/>
    <property type="match status" value="1"/>
</dbReference>
<dbReference type="GO" id="GO:0003677">
    <property type="term" value="F:DNA binding"/>
    <property type="evidence" value="ECO:0007669"/>
    <property type="project" value="InterPro"/>
</dbReference>
<dbReference type="KEGG" id="amuc:Pan181_07390"/>
<dbReference type="CDD" id="cd00093">
    <property type="entry name" value="HTH_XRE"/>
    <property type="match status" value="1"/>
</dbReference>
<evidence type="ECO:0000259" key="1">
    <source>
        <dbReference type="PROSITE" id="PS50943"/>
    </source>
</evidence>
<feature type="domain" description="HTH cro/C1-type" evidence="1">
    <location>
        <begin position="21"/>
        <end position="75"/>
    </location>
</feature>
<dbReference type="AlphaFoldDB" id="A0A518AIL5"/>
<dbReference type="Proteomes" id="UP000315750">
    <property type="component" value="Chromosome"/>
</dbReference>
<organism evidence="2 3">
    <name type="scientific">Aeoliella mucimassa</name>
    <dbReference type="NCBI Taxonomy" id="2527972"/>
    <lineage>
        <taxon>Bacteria</taxon>
        <taxon>Pseudomonadati</taxon>
        <taxon>Planctomycetota</taxon>
        <taxon>Planctomycetia</taxon>
        <taxon>Pirellulales</taxon>
        <taxon>Lacipirellulaceae</taxon>
        <taxon>Aeoliella</taxon>
    </lineage>
</organism>
<dbReference type="InterPro" id="IPR001387">
    <property type="entry name" value="Cro/C1-type_HTH"/>
</dbReference>
<dbReference type="SUPFAM" id="SSF47413">
    <property type="entry name" value="lambda repressor-like DNA-binding domains"/>
    <property type="match status" value="1"/>
</dbReference>
<dbReference type="PROSITE" id="PS50943">
    <property type="entry name" value="HTH_CROC1"/>
    <property type="match status" value="1"/>
</dbReference>
<dbReference type="OrthoDB" id="283395at2"/>
<evidence type="ECO:0000313" key="3">
    <source>
        <dbReference type="Proteomes" id="UP000315750"/>
    </source>
</evidence>
<accession>A0A518AIL5</accession>
<dbReference type="RefSeq" id="WP_145245520.1">
    <property type="nucleotide sequence ID" value="NZ_CP036278.1"/>
</dbReference>
<sequence>MSAASTSLPPAVSAATVAGNLRRLMAKYHLTYDDVVDASGLDERTVRGIARGETRPHARSLARLATGLGVEVDQLFVDGPSIAAAGFDLATNPVVSQVIESHPELFRDWAAADFAELASRFGHGGSLNEQGAVAAAEQMNRKREVLQQVRVILESTDGPLLEDFVRLLYDRVQVDQ</sequence>
<dbReference type="SMART" id="SM00530">
    <property type="entry name" value="HTH_XRE"/>
    <property type="match status" value="1"/>
</dbReference>
<reference evidence="2 3" key="1">
    <citation type="submission" date="2019-02" db="EMBL/GenBank/DDBJ databases">
        <title>Deep-cultivation of Planctomycetes and their phenomic and genomic characterization uncovers novel biology.</title>
        <authorList>
            <person name="Wiegand S."/>
            <person name="Jogler M."/>
            <person name="Boedeker C."/>
            <person name="Pinto D."/>
            <person name="Vollmers J."/>
            <person name="Rivas-Marin E."/>
            <person name="Kohn T."/>
            <person name="Peeters S.H."/>
            <person name="Heuer A."/>
            <person name="Rast P."/>
            <person name="Oberbeckmann S."/>
            <person name="Bunk B."/>
            <person name="Jeske O."/>
            <person name="Meyerdierks A."/>
            <person name="Storesund J.E."/>
            <person name="Kallscheuer N."/>
            <person name="Luecker S."/>
            <person name="Lage O.M."/>
            <person name="Pohl T."/>
            <person name="Merkel B.J."/>
            <person name="Hornburger P."/>
            <person name="Mueller R.-W."/>
            <person name="Bruemmer F."/>
            <person name="Labrenz M."/>
            <person name="Spormann A.M."/>
            <person name="Op den Camp H."/>
            <person name="Overmann J."/>
            <person name="Amann R."/>
            <person name="Jetten M.S.M."/>
            <person name="Mascher T."/>
            <person name="Medema M.H."/>
            <person name="Devos D.P."/>
            <person name="Kaster A.-K."/>
            <person name="Ovreas L."/>
            <person name="Rohde M."/>
            <person name="Galperin M.Y."/>
            <person name="Jogler C."/>
        </authorList>
    </citation>
    <scope>NUCLEOTIDE SEQUENCE [LARGE SCALE GENOMIC DNA]</scope>
    <source>
        <strain evidence="2 3">Pan181</strain>
    </source>
</reference>
<name>A0A518AIL5_9BACT</name>
<evidence type="ECO:0000313" key="2">
    <source>
        <dbReference type="EMBL" id="QDU54556.1"/>
    </source>
</evidence>